<keyword evidence="4 6" id="KW-1133">Transmembrane helix</keyword>
<keyword evidence="3 6" id="KW-0812">Transmembrane</keyword>
<accession>A0ABY6LQE6</accession>
<dbReference type="SUPFAM" id="SSF144091">
    <property type="entry name" value="Rhomboid-like"/>
    <property type="match status" value="1"/>
</dbReference>
<evidence type="ECO:0000313" key="9">
    <source>
        <dbReference type="Proteomes" id="UP001235939"/>
    </source>
</evidence>
<organism evidence="8 9">
    <name type="scientific">Cordylochernes scorpioides</name>
    <dbReference type="NCBI Taxonomy" id="51811"/>
    <lineage>
        <taxon>Eukaryota</taxon>
        <taxon>Metazoa</taxon>
        <taxon>Ecdysozoa</taxon>
        <taxon>Arthropoda</taxon>
        <taxon>Chelicerata</taxon>
        <taxon>Arachnida</taxon>
        <taxon>Pseudoscorpiones</taxon>
        <taxon>Cheliferoidea</taxon>
        <taxon>Chernetidae</taxon>
        <taxon>Cordylochernes</taxon>
    </lineage>
</organism>
<evidence type="ECO:0000313" key="8">
    <source>
        <dbReference type="EMBL" id="UYV81950.1"/>
    </source>
</evidence>
<feature type="transmembrane region" description="Helical" evidence="6">
    <location>
        <begin position="38"/>
        <end position="63"/>
    </location>
</feature>
<comment type="similarity">
    <text evidence="2">Belongs to the peptidase S54 family.</text>
</comment>
<dbReference type="InterPro" id="IPR035952">
    <property type="entry name" value="Rhomboid-like_sf"/>
</dbReference>
<feature type="transmembrane region" description="Helical" evidence="6">
    <location>
        <begin position="125"/>
        <end position="146"/>
    </location>
</feature>
<dbReference type="PANTHER" id="PTHR45840:SF2">
    <property type="entry name" value="PROTEIN RHOMBOID-RELATED"/>
    <property type="match status" value="1"/>
</dbReference>
<evidence type="ECO:0000259" key="7">
    <source>
        <dbReference type="Pfam" id="PF01694"/>
    </source>
</evidence>
<evidence type="ECO:0000256" key="6">
    <source>
        <dbReference type="SAM" id="Phobius"/>
    </source>
</evidence>
<comment type="subcellular location">
    <subcellularLocation>
        <location evidence="1">Membrane</location>
        <topology evidence="1">Multi-pass membrane protein</topology>
    </subcellularLocation>
</comment>
<dbReference type="InterPro" id="IPR022764">
    <property type="entry name" value="Peptidase_S54_rhomboid_dom"/>
</dbReference>
<gene>
    <name evidence="8" type="ORF">LAZ67_21000220</name>
</gene>
<dbReference type="EMBL" id="CP092883">
    <property type="protein sequence ID" value="UYV81950.1"/>
    <property type="molecule type" value="Genomic_DNA"/>
</dbReference>
<dbReference type="PANTHER" id="PTHR45840">
    <property type="entry name" value="RHOMBOID-RELATED PROTEIN"/>
    <property type="match status" value="1"/>
</dbReference>
<name>A0ABY6LQE6_9ARAC</name>
<feature type="transmembrane region" description="Helical" evidence="6">
    <location>
        <begin position="189"/>
        <end position="211"/>
    </location>
</feature>
<dbReference type="Pfam" id="PF01694">
    <property type="entry name" value="Rhomboid"/>
    <property type="match status" value="1"/>
</dbReference>
<evidence type="ECO:0000256" key="4">
    <source>
        <dbReference type="ARBA" id="ARBA00022989"/>
    </source>
</evidence>
<feature type="transmembrane region" description="Helical" evidence="6">
    <location>
        <begin position="162"/>
        <end position="182"/>
    </location>
</feature>
<reference evidence="8 9" key="1">
    <citation type="submission" date="2022-01" db="EMBL/GenBank/DDBJ databases">
        <title>A chromosomal length assembly of Cordylochernes scorpioides.</title>
        <authorList>
            <person name="Zeh D."/>
            <person name="Zeh J."/>
        </authorList>
    </citation>
    <scope>NUCLEOTIDE SEQUENCE [LARGE SCALE GENOMIC DNA]</scope>
    <source>
        <strain evidence="8">IN4F17</strain>
        <tissue evidence="8">Whole Body</tissue>
    </source>
</reference>
<feature type="domain" description="Peptidase S54 rhomboid" evidence="7">
    <location>
        <begin position="33"/>
        <end position="181"/>
    </location>
</feature>
<feature type="transmembrane region" description="Helical" evidence="6">
    <location>
        <begin position="98"/>
        <end position="118"/>
    </location>
</feature>
<evidence type="ECO:0000256" key="2">
    <source>
        <dbReference type="ARBA" id="ARBA00009045"/>
    </source>
</evidence>
<keyword evidence="5 6" id="KW-0472">Membrane</keyword>
<evidence type="ECO:0000256" key="5">
    <source>
        <dbReference type="ARBA" id="ARBA00023136"/>
    </source>
</evidence>
<dbReference type="Proteomes" id="UP001235939">
    <property type="component" value="Chromosome 21"/>
</dbReference>
<dbReference type="InterPro" id="IPR051739">
    <property type="entry name" value="Rhomboid_IM_Serine_Proteases"/>
</dbReference>
<evidence type="ECO:0000256" key="3">
    <source>
        <dbReference type="ARBA" id="ARBA00022692"/>
    </source>
</evidence>
<sequence>MWGALADVVMFVVSMFCFDPLDNWLIFRPDRSEQIWRFFTYMVLHSGWLHLGVNVVSQLLVGLPLEMVQSWERVSAVYVCGVLSGSLATAVFDHGVCLVGSSSGVYSLLAAHLANVSLNYHKMEFGLLSILGVLIIGGVDTVLIVYDRFALSGAQLAPSVSYLAHLAGALSGLTVGLGIFRASASKRPLAAWISLGVALACFLFLALMNVFR</sequence>
<dbReference type="Gene3D" id="1.20.1540.10">
    <property type="entry name" value="Rhomboid-like"/>
    <property type="match status" value="1"/>
</dbReference>
<keyword evidence="9" id="KW-1185">Reference proteome</keyword>
<protein>
    <submittedName>
        <fullName evidence="8">RHBDL3</fullName>
    </submittedName>
</protein>
<evidence type="ECO:0000256" key="1">
    <source>
        <dbReference type="ARBA" id="ARBA00004141"/>
    </source>
</evidence>
<proteinExistence type="inferred from homology"/>